<dbReference type="RefSeq" id="WP_137005278.1">
    <property type="nucleotide sequence ID" value="NZ_CP039923.1"/>
</dbReference>
<evidence type="ECO:0000313" key="2">
    <source>
        <dbReference type="EMBL" id="QCL96596.1"/>
    </source>
</evidence>
<protein>
    <submittedName>
        <fullName evidence="2">Uncharacterized protein</fullName>
    </submittedName>
</protein>
<accession>A0A4D7YSZ3</accession>
<feature type="region of interest" description="Disordered" evidence="1">
    <location>
        <begin position="1"/>
        <end position="34"/>
    </location>
</feature>
<dbReference type="Proteomes" id="UP000298649">
    <property type="component" value="Chromosome linear"/>
</dbReference>
<organism evidence="2 3">
    <name type="scientific">Agrobacterium tumefaciens</name>
    <dbReference type="NCBI Taxonomy" id="358"/>
    <lineage>
        <taxon>Bacteria</taxon>
        <taxon>Pseudomonadati</taxon>
        <taxon>Pseudomonadota</taxon>
        <taxon>Alphaproteobacteria</taxon>
        <taxon>Hyphomicrobiales</taxon>
        <taxon>Rhizobiaceae</taxon>
        <taxon>Rhizobium/Agrobacterium group</taxon>
        <taxon>Agrobacterium</taxon>
        <taxon>Agrobacterium tumefaciens complex</taxon>
    </lineage>
</organism>
<feature type="compositionally biased region" description="Basic and acidic residues" evidence="1">
    <location>
        <begin position="1"/>
        <end position="29"/>
    </location>
</feature>
<proteinExistence type="predicted"/>
<dbReference type="EMBL" id="CP039923">
    <property type="protein sequence ID" value="QCL96596.1"/>
    <property type="molecule type" value="Genomic_DNA"/>
</dbReference>
<name>A0A4D7YSZ3_AGRTU</name>
<reference evidence="2 3" key="1">
    <citation type="submission" date="2019-04" db="EMBL/GenBank/DDBJ databases">
        <title>Complete genome sequence of Agrobacterium tumefaciens CFBP7129.</title>
        <authorList>
            <person name="Haryono M."/>
            <person name="Lin Y.-C."/>
            <person name="Lai E.-M."/>
            <person name="Kuo C.-H."/>
        </authorList>
    </citation>
    <scope>NUCLEOTIDE SEQUENCE [LARGE SCALE GENOMIC DNA]</scope>
    <source>
        <strain evidence="2 3">CFBP7129</strain>
    </source>
</reference>
<dbReference type="AlphaFoldDB" id="A0A4D7YSZ3"/>
<gene>
    <name evidence="2" type="ORF">CFBP7129_20575</name>
</gene>
<evidence type="ECO:0000313" key="3">
    <source>
        <dbReference type="Proteomes" id="UP000298649"/>
    </source>
</evidence>
<sequence>MADDPDRKDRQEPANDNRPRDEGASEVHSHIQAHTSAKLDAAVLSIARLIGRQMAREDFKALQAVNDNRNRRAVDDD</sequence>
<evidence type="ECO:0000256" key="1">
    <source>
        <dbReference type="SAM" id="MobiDB-lite"/>
    </source>
</evidence>